<dbReference type="Gene3D" id="1.10.10.10">
    <property type="entry name" value="Winged helix-like DNA-binding domain superfamily/Winged helix DNA-binding domain"/>
    <property type="match status" value="1"/>
</dbReference>
<dbReference type="EMBL" id="JBHTLQ010000009">
    <property type="protein sequence ID" value="MFD1190131.1"/>
    <property type="molecule type" value="Genomic_DNA"/>
</dbReference>
<dbReference type="InterPro" id="IPR036388">
    <property type="entry name" value="WH-like_DNA-bd_sf"/>
</dbReference>
<evidence type="ECO:0000313" key="1">
    <source>
        <dbReference type="EMBL" id="MFD1190131.1"/>
    </source>
</evidence>
<dbReference type="Proteomes" id="UP001597216">
    <property type="component" value="Unassembled WGS sequence"/>
</dbReference>
<dbReference type="InterPro" id="IPR010921">
    <property type="entry name" value="Trp_repressor/repl_initiator"/>
</dbReference>
<dbReference type="InterPro" id="IPR009534">
    <property type="entry name" value="DUF1153"/>
</dbReference>
<comment type="caution">
    <text evidence="1">The sequence shown here is derived from an EMBL/GenBank/DDBJ whole genome shotgun (WGS) entry which is preliminary data.</text>
</comment>
<accession>A0ABW3SZS8</accession>
<organism evidence="1 2">
    <name type="scientific">Phenylobacterium conjunctum</name>
    <dbReference type="NCBI Taxonomy" id="1298959"/>
    <lineage>
        <taxon>Bacteria</taxon>
        <taxon>Pseudomonadati</taxon>
        <taxon>Pseudomonadota</taxon>
        <taxon>Alphaproteobacteria</taxon>
        <taxon>Caulobacterales</taxon>
        <taxon>Caulobacteraceae</taxon>
        <taxon>Phenylobacterium</taxon>
    </lineage>
</organism>
<dbReference type="SUPFAM" id="SSF48295">
    <property type="entry name" value="TrpR-like"/>
    <property type="match status" value="1"/>
</dbReference>
<protein>
    <submittedName>
        <fullName evidence="1">DUF1153 domain-containing protein</fullName>
    </submittedName>
</protein>
<evidence type="ECO:0000313" key="2">
    <source>
        <dbReference type="Proteomes" id="UP001597216"/>
    </source>
</evidence>
<dbReference type="Pfam" id="PF06627">
    <property type="entry name" value="DUF1153"/>
    <property type="match status" value="1"/>
</dbReference>
<reference evidence="2" key="1">
    <citation type="journal article" date="2019" name="Int. J. Syst. Evol. Microbiol.">
        <title>The Global Catalogue of Microorganisms (GCM) 10K type strain sequencing project: providing services to taxonomists for standard genome sequencing and annotation.</title>
        <authorList>
            <consortium name="The Broad Institute Genomics Platform"/>
            <consortium name="The Broad Institute Genome Sequencing Center for Infectious Disease"/>
            <person name="Wu L."/>
            <person name="Ma J."/>
        </authorList>
    </citation>
    <scope>NUCLEOTIDE SEQUENCE [LARGE SCALE GENOMIC DNA]</scope>
    <source>
        <strain evidence="2">CCUG 55074</strain>
    </source>
</reference>
<sequence length="101" mass="11324">MSVSEQRVAPPPMSVIGPLGLRLKAEDLPPADIDRWVPRRKAELVVAIRSGLITLEAAQARYGLTMEEIANWLMMFDRHGVPGLRVTMAKAYRSTGRRRRA</sequence>
<keyword evidence="2" id="KW-1185">Reference proteome</keyword>
<gene>
    <name evidence="1" type="ORF">ACFQ27_06015</name>
</gene>
<dbReference type="RefSeq" id="WP_377352960.1">
    <property type="nucleotide sequence ID" value="NZ_JBHTLQ010000009.1"/>
</dbReference>
<name>A0ABW3SZS8_9CAUL</name>
<proteinExistence type="predicted"/>